<name>A0ABQ5KYN1_9EUKA</name>
<sequence>QYKMGWFQIPIEKDNIIAIGFIAKESWSSSDDWTAFHSIRVFRSDTEALPFQKAEKIRQKRRLQSVIGASRCLLPADSRIIPISEFKLSEISGVFPEVHVWDKAAIRDIFRKNLYFNFCSLSIPFSHPFDIEYICLELFCHSSAPPPEELDIVIHVKEELLDVRGIEPTLKSFHVPTMKSLKDCVRFPINMKGVIRVDFICELSVEYTGDWCGSKPPKFVIAK</sequence>
<gene>
    <name evidence="1" type="ORF">ADUPG1_009519</name>
</gene>
<proteinExistence type="predicted"/>
<comment type="caution">
    <text evidence="1">The sequence shown here is derived from an EMBL/GenBank/DDBJ whole genome shotgun (WGS) entry which is preliminary data.</text>
</comment>
<accession>A0ABQ5KYN1</accession>
<keyword evidence="2" id="KW-1185">Reference proteome</keyword>
<evidence type="ECO:0000313" key="1">
    <source>
        <dbReference type="EMBL" id="GKT36579.1"/>
    </source>
</evidence>
<feature type="non-terminal residue" evidence="1">
    <location>
        <position position="1"/>
    </location>
</feature>
<reference evidence="1" key="1">
    <citation type="submission" date="2022-03" db="EMBL/GenBank/DDBJ databases">
        <title>Draft genome sequence of Aduncisulcus paluster, a free-living microaerophilic Fornicata.</title>
        <authorList>
            <person name="Yuyama I."/>
            <person name="Kume K."/>
            <person name="Tamura T."/>
            <person name="Inagaki Y."/>
            <person name="Hashimoto T."/>
        </authorList>
    </citation>
    <scope>NUCLEOTIDE SEQUENCE</scope>
    <source>
        <strain evidence="1">NY0171</strain>
    </source>
</reference>
<evidence type="ECO:0000313" key="2">
    <source>
        <dbReference type="Proteomes" id="UP001057375"/>
    </source>
</evidence>
<dbReference type="Proteomes" id="UP001057375">
    <property type="component" value="Unassembled WGS sequence"/>
</dbReference>
<protein>
    <submittedName>
        <fullName evidence="1">Uncharacterized protein</fullName>
    </submittedName>
</protein>
<organism evidence="1 2">
    <name type="scientific">Aduncisulcus paluster</name>
    <dbReference type="NCBI Taxonomy" id="2918883"/>
    <lineage>
        <taxon>Eukaryota</taxon>
        <taxon>Metamonada</taxon>
        <taxon>Carpediemonas-like organisms</taxon>
        <taxon>Aduncisulcus</taxon>
    </lineage>
</organism>
<dbReference type="EMBL" id="BQXS01011257">
    <property type="protein sequence ID" value="GKT36579.1"/>
    <property type="molecule type" value="Genomic_DNA"/>
</dbReference>